<keyword evidence="3" id="KW-1185">Reference proteome</keyword>
<sequence>MSCLWAVAVQSVTRRRCFAVTFQFRRKRGSVISFLPPVISRSVGFALGEVGGENLRRTEGMTPNRVRGRKASDGGPLSIALPPEEE</sequence>
<evidence type="ECO:0000313" key="2">
    <source>
        <dbReference type="EMBL" id="KAJ1106552.1"/>
    </source>
</evidence>
<evidence type="ECO:0000313" key="3">
    <source>
        <dbReference type="Proteomes" id="UP001066276"/>
    </source>
</evidence>
<dbReference type="AlphaFoldDB" id="A0AAV7MTE8"/>
<protein>
    <recommendedName>
        <fullName evidence="4">Secreted protein</fullName>
    </recommendedName>
</protein>
<dbReference type="EMBL" id="JANPWB010000013">
    <property type="protein sequence ID" value="KAJ1106552.1"/>
    <property type="molecule type" value="Genomic_DNA"/>
</dbReference>
<feature type="region of interest" description="Disordered" evidence="1">
    <location>
        <begin position="56"/>
        <end position="86"/>
    </location>
</feature>
<name>A0AAV7MTE8_PLEWA</name>
<comment type="caution">
    <text evidence="2">The sequence shown here is derived from an EMBL/GenBank/DDBJ whole genome shotgun (WGS) entry which is preliminary data.</text>
</comment>
<accession>A0AAV7MTE8</accession>
<evidence type="ECO:0000256" key="1">
    <source>
        <dbReference type="SAM" id="MobiDB-lite"/>
    </source>
</evidence>
<evidence type="ECO:0008006" key="4">
    <source>
        <dbReference type="Google" id="ProtNLM"/>
    </source>
</evidence>
<dbReference type="Proteomes" id="UP001066276">
    <property type="component" value="Chromosome 9"/>
</dbReference>
<gene>
    <name evidence="2" type="ORF">NDU88_003953</name>
</gene>
<reference evidence="2" key="1">
    <citation type="journal article" date="2022" name="bioRxiv">
        <title>Sequencing and chromosome-scale assembly of the giantPleurodeles waltlgenome.</title>
        <authorList>
            <person name="Brown T."/>
            <person name="Elewa A."/>
            <person name="Iarovenko S."/>
            <person name="Subramanian E."/>
            <person name="Araus A.J."/>
            <person name="Petzold A."/>
            <person name="Susuki M."/>
            <person name="Suzuki K.-i.T."/>
            <person name="Hayashi T."/>
            <person name="Toyoda A."/>
            <person name="Oliveira C."/>
            <person name="Osipova E."/>
            <person name="Leigh N.D."/>
            <person name="Simon A."/>
            <person name="Yun M.H."/>
        </authorList>
    </citation>
    <scope>NUCLEOTIDE SEQUENCE</scope>
    <source>
        <strain evidence="2">20211129_DDA</strain>
        <tissue evidence="2">Liver</tissue>
    </source>
</reference>
<organism evidence="2 3">
    <name type="scientific">Pleurodeles waltl</name>
    <name type="common">Iberian ribbed newt</name>
    <dbReference type="NCBI Taxonomy" id="8319"/>
    <lineage>
        <taxon>Eukaryota</taxon>
        <taxon>Metazoa</taxon>
        <taxon>Chordata</taxon>
        <taxon>Craniata</taxon>
        <taxon>Vertebrata</taxon>
        <taxon>Euteleostomi</taxon>
        <taxon>Amphibia</taxon>
        <taxon>Batrachia</taxon>
        <taxon>Caudata</taxon>
        <taxon>Salamandroidea</taxon>
        <taxon>Salamandridae</taxon>
        <taxon>Pleurodelinae</taxon>
        <taxon>Pleurodeles</taxon>
    </lineage>
</organism>
<proteinExistence type="predicted"/>